<evidence type="ECO:0000256" key="2">
    <source>
        <dbReference type="ARBA" id="ARBA00022525"/>
    </source>
</evidence>
<keyword evidence="3 4" id="KW-0975">Bacterial flagellum</keyword>
<keyword evidence="9" id="KW-1185">Reference proteome</keyword>
<keyword evidence="8" id="KW-0966">Cell projection</keyword>
<dbReference type="SUPFAM" id="SSF64518">
    <property type="entry name" value="Phase 1 flagellin"/>
    <property type="match status" value="1"/>
</dbReference>
<evidence type="ECO:0000259" key="6">
    <source>
        <dbReference type="Pfam" id="PF00669"/>
    </source>
</evidence>
<dbReference type="EMBL" id="CP011797">
    <property type="protein sequence ID" value="ATX75777.1"/>
    <property type="molecule type" value="Genomic_DNA"/>
</dbReference>
<evidence type="ECO:0000259" key="7">
    <source>
        <dbReference type="Pfam" id="PF00700"/>
    </source>
</evidence>
<evidence type="ECO:0000256" key="4">
    <source>
        <dbReference type="RuleBase" id="RU362073"/>
    </source>
</evidence>
<gene>
    <name evidence="8" type="primary">flaB</name>
    <name evidence="8" type="ORF">REIFOR_00609</name>
</gene>
<evidence type="ECO:0000256" key="3">
    <source>
        <dbReference type="ARBA" id="ARBA00023143"/>
    </source>
</evidence>
<keyword evidence="2 4" id="KW-0964">Secreted</keyword>
<evidence type="ECO:0000256" key="1">
    <source>
        <dbReference type="ARBA" id="ARBA00005709"/>
    </source>
</evidence>
<feature type="domain" description="Flagellin C-terminal" evidence="7">
    <location>
        <begin position="184"/>
        <end position="268"/>
    </location>
</feature>
<dbReference type="InterPro" id="IPR042187">
    <property type="entry name" value="Flagellin_C_sub2"/>
</dbReference>
<dbReference type="KEGG" id="rfo:REIFOR_00609"/>
<evidence type="ECO:0000256" key="5">
    <source>
        <dbReference type="SAM" id="MobiDB-lite"/>
    </source>
</evidence>
<dbReference type="InterPro" id="IPR046358">
    <property type="entry name" value="Flagellin_C"/>
</dbReference>
<feature type="region of interest" description="Disordered" evidence="5">
    <location>
        <begin position="1"/>
        <end position="22"/>
    </location>
</feature>
<dbReference type="InterPro" id="IPR001029">
    <property type="entry name" value="Flagellin_N"/>
</dbReference>
<accession>A0A2K8KLL6</accession>
<comment type="function">
    <text evidence="4">Flagellin is the subunit protein which polymerizes to form the filaments of bacterial flagella.</text>
</comment>
<protein>
    <recommendedName>
        <fullName evidence="4">Flagellin</fullName>
    </recommendedName>
</protein>
<sequence>MVGPIHSAPSTQPLQQARVSVDQSLNRISSGQRLNGAADDAAGLAISETFSAQTRGQYQAIRNAGDGMSQAQTASSDLSSLVEGTQRIRELAVQSANGIYNDADRELINKEVDSIKAQMNSVLEQSNFNGKPLFRGGSDSVYQIGPDSGDTLVIAANNLQDEAAQLGLADVSVNSADQAQNTIALADDLLDRFSATAADLGAVQNRFSARIDTLSQQIEASTASGSRITDADVAKESTNMVQNQIQERVGIALQAQANQSAGNILQLLGR</sequence>
<dbReference type="GO" id="GO:0005576">
    <property type="term" value="C:extracellular region"/>
    <property type="evidence" value="ECO:0007669"/>
    <property type="project" value="UniProtKB-SubCell"/>
</dbReference>
<keyword evidence="8" id="KW-0969">Cilium</keyword>
<comment type="similarity">
    <text evidence="1 4">Belongs to the bacterial flagellin family.</text>
</comment>
<dbReference type="OrthoDB" id="9796789at2"/>
<dbReference type="PANTHER" id="PTHR42792">
    <property type="entry name" value="FLAGELLIN"/>
    <property type="match status" value="1"/>
</dbReference>
<feature type="domain" description="Flagellin N-terminal" evidence="6">
    <location>
        <begin position="14"/>
        <end position="136"/>
    </location>
</feature>
<dbReference type="Gene3D" id="6.10.10.10">
    <property type="entry name" value="Flagellar export chaperone, C-terminal domain"/>
    <property type="match status" value="1"/>
</dbReference>
<evidence type="ECO:0000313" key="9">
    <source>
        <dbReference type="Proteomes" id="UP000229757"/>
    </source>
</evidence>
<dbReference type="Gene3D" id="1.20.1330.10">
    <property type="entry name" value="f41 fragment of flagellin, N-terminal domain"/>
    <property type="match status" value="1"/>
</dbReference>
<reference evidence="8 9" key="1">
    <citation type="journal article" date="2017" name="Environ. Microbiol.">
        <title>Genomic and physiological analyses of 'Reinekea forsetii' reveal a versatile opportunistic lifestyle during spring algae blooms.</title>
        <authorList>
            <person name="Avci B."/>
            <person name="Hahnke R.L."/>
            <person name="Chafee M."/>
            <person name="Fischer T."/>
            <person name="Gruber-Vodicka H."/>
            <person name="Tegetmeyer H.E."/>
            <person name="Harder J."/>
            <person name="Fuchs B.M."/>
            <person name="Amann R.I."/>
            <person name="Teeling H."/>
        </authorList>
    </citation>
    <scope>NUCLEOTIDE SEQUENCE [LARGE SCALE GENOMIC DNA]</scope>
    <source>
        <strain evidence="8 9">Hel1_31_D35</strain>
    </source>
</reference>
<dbReference type="PRINTS" id="PR00207">
    <property type="entry name" value="FLAGELLIN"/>
</dbReference>
<organism evidence="8 9">
    <name type="scientific">Reinekea forsetii</name>
    <dbReference type="NCBI Taxonomy" id="1336806"/>
    <lineage>
        <taxon>Bacteria</taxon>
        <taxon>Pseudomonadati</taxon>
        <taxon>Pseudomonadota</taxon>
        <taxon>Gammaproteobacteria</taxon>
        <taxon>Oceanospirillales</taxon>
        <taxon>Saccharospirillaceae</taxon>
        <taxon>Reinekea</taxon>
    </lineage>
</organism>
<dbReference type="RefSeq" id="WP_100256161.1">
    <property type="nucleotide sequence ID" value="NZ_CP011797.1"/>
</dbReference>
<dbReference type="Pfam" id="PF00700">
    <property type="entry name" value="Flagellin_C"/>
    <property type="match status" value="1"/>
</dbReference>
<dbReference type="PANTHER" id="PTHR42792:SF2">
    <property type="entry name" value="FLAGELLIN"/>
    <property type="match status" value="1"/>
</dbReference>
<dbReference type="GO" id="GO:0009288">
    <property type="term" value="C:bacterial-type flagellum"/>
    <property type="evidence" value="ECO:0007669"/>
    <property type="project" value="UniProtKB-SubCell"/>
</dbReference>
<keyword evidence="8" id="KW-0282">Flagellum</keyword>
<dbReference type="AlphaFoldDB" id="A0A2K8KLL6"/>
<dbReference type="GO" id="GO:0005198">
    <property type="term" value="F:structural molecule activity"/>
    <property type="evidence" value="ECO:0007669"/>
    <property type="project" value="UniProtKB-UniRule"/>
</dbReference>
<dbReference type="InterPro" id="IPR001492">
    <property type="entry name" value="Flagellin"/>
</dbReference>
<proteinExistence type="inferred from homology"/>
<dbReference type="Pfam" id="PF00669">
    <property type="entry name" value="Flagellin_N"/>
    <property type="match status" value="1"/>
</dbReference>
<evidence type="ECO:0000313" key="8">
    <source>
        <dbReference type="EMBL" id="ATX75777.1"/>
    </source>
</evidence>
<comment type="subcellular location">
    <subcellularLocation>
        <location evidence="4">Secreted</location>
    </subcellularLocation>
    <subcellularLocation>
        <location evidence="4">Bacterial flagellum</location>
    </subcellularLocation>
</comment>
<feature type="compositionally biased region" description="Polar residues" evidence="5">
    <location>
        <begin position="8"/>
        <end position="22"/>
    </location>
</feature>
<name>A0A2K8KLL6_9GAMM</name>
<dbReference type="Proteomes" id="UP000229757">
    <property type="component" value="Chromosome"/>
</dbReference>